<dbReference type="SMART" id="SM00382">
    <property type="entry name" value="AAA"/>
    <property type="match status" value="1"/>
</dbReference>
<gene>
    <name evidence="2" type="ORF">JET14_05940</name>
</gene>
<organism evidence="2 3">
    <name type="scientific">Martelella lutilitoris</name>
    <dbReference type="NCBI Taxonomy" id="2583532"/>
    <lineage>
        <taxon>Bacteria</taxon>
        <taxon>Pseudomonadati</taxon>
        <taxon>Pseudomonadota</taxon>
        <taxon>Alphaproteobacteria</taxon>
        <taxon>Hyphomicrobiales</taxon>
        <taxon>Aurantimonadaceae</taxon>
        <taxon>Martelella</taxon>
    </lineage>
</organism>
<keyword evidence="2" id="KW-0547">Nucleotide-binding</keyword>
<evidence type="ECO:0000313" key="3">
    <source>
        <dbReference type="Proteomes" id="UP000596083"/>
    </source>
</evidence>
<feature type="domain" description="AAA+ ATPase" evidence="1">
    <location>
        <begin position="15"/>
        <end position="177"/>
    </location>
</feature>
<accession>A0A7T7HM65</accession>
<dbReference type="KEGG" id="mlut:JET14_05940"/>
<dbReference type="InterPro" id="IPR027417">
    <property type="entry name" value="P-loop_NTPase"/>
</dbReference>
<dbReference type="EMBL" id="CP066786">
    <property type="protein sequence ID" value="QQM31708.1"/>
    <property type="molecule type" value="Genomic_DNA"/>
</dbReference>
<protein>
    <submittedName>
        <fullName evidence="2">ATP-binding protein</fullName>
    </submittedName>
</protein>
<name>A0A7T7HM65_9HYPH</name>
<sequence length="275" mass="30200">MAISLNNLRTVRADKAPRVLIYGPPGIGKTTLASEFPNAVFLQIEDGTPGDVELTSFGKLDSFGDVMDALGALYQEDHSFNTVVIDSVTEMQRLIYAETCARGDDKGNAKANIEDFGYGKGYVYAMRVAQEFIDGINFLRSDRNMAVVLIAHSSVQRFDDPETVSYDRYEIEIRSSDKANSNLRGLFEREMDAIILLKQPVTVKTEEQGFNKERARAGGGGTTLMHAVGRPAYTAKNRYGIPPEIRYDKGTGFDALAPYFPDFAGLAPSGQKEAA</sequence>
<dbReference type="RefSeq" id="WP_200337228.1">
    <property type="nucleotide sequence ID" value="NZ_CP066786.1"/>
</dbReference>
<dbReference type="SUPFAM" id="SSF52540">
    <property type="entry name" value="P-loop containing nucleoside triphosphate hydrolases"/>
    <property type="match status" value="1"/>
</dbReference>
<evidence type="ECO:0000313" key="2">
    <source>
        <dbReference type="EMBL" id="QQM31708.1"/>
    </source>
</evidence>
<evidence type="ECO:0000259" key="1">
    <source>
        <dbReference type="SMART" id="SM00382"/>
    </source>
</evidence>
<dbReference type="AlphaFoldDB" id="A0A7T7HM65"/>
<dbReference type="Pfam" id="PF13479">
    <property type="entry name" value="AAA_24"/>
    <property type="match status" value="1"/>
</dbReference>
<dbReference type="InterPro" id="IPR003593">
    <property type="entry name" value="AAA+_ATPase"/>
</dbReference>
<proteinExistence type="predicted"/>
<dbReference type="Proteomes" id="UP000596083">
    <property type="component" value="Chromosome"/>
</dbReference>
<reference evidence="2 3" key="1">
    <citation type="submission" date="2020-12" db="EMBL/GenBank/DDBJ databases">
        <authorList>
            <person name="Zheng R.K."/>
            <person name="Sun C.M."/>
        </authorList>
    </citation>
    <scope>NUCLEOTIDE SEQUENCE [LARGE SCALE GENOMIC DNA]</scope>
    <source>
        <strain evidence="2 3">ZRK001</strain>
    </source>
</reference>
<dbReference type="GO" id="GO:0005524">
    <property type="term" value="F:ATP binding"/>
    <property type="evidence" value="ECO:0007669"/>
    <property type="project" value="UniProtKB-KW"/>
</dbReference>
<dbReference type="Gene3D" id="3.40.50.300">
    <property type="entry name" value="P-loop containing nucleotide triphosphate hydrolases"/>
    <property type="match status" value="1"/>
</dbReference>
<keyword evidence="2" id="KW-0067">ATP-binding</keyword>